<dbReference type="RefSeq" id="WP_264883423.1">
    <property type="nucleotide sequence ID" value="NZ_JAPDOB010000002.1"/>
</dbReference>
<name>A0ABT3JID7_9SPHN</name>
<dbReference type="Proteomes" id="UP001526246">
    <property type="component" value="Unassembled WGS sequence"/>
</dbReference>
<keyword evidence="3" id="KW-1185">Reference proteome</keyword>
<accession>A0ABT3JID7</accession>
<feature type="compositionally biased region" description="Basic and acidic residues" evidence="1">
    <location>
        <begin position="1"/>
        <end position="30"/>
    </location>
</feature>
<dbReference type="EMBL" id="JAPDOB010000002">
    <property type="protein sequence ID" value="MCW3798536.1"/>
    <property type="molecule type" value="Genomic_DNA"/>
</dbReference>
<sequence>MSVAKDKKSKKAKDAHPNDRLEVVGHENGGKKGKKAKKAKDEGQGVGGGLEALASKVLDHPLVADLLAVGAMAAVAAIAESGKADPAAAKSKDSVKKAGKAAAAAIGTRLLKEVTIGGAKKG</sequence>
<reference evidence="2 3" key="1">
    <citation type="submission" date="2022-10" db="EMBL/GenBank/DDBJ databases">
        <title>Sphingomonas sp.</title>
        <authorList>
            <person name="Jin C."/>
        </authorList>
    </citation>
    <scope>NUCLEOTIDE SEQUENCE [LARGE SCALE GENOMIC DNA]</scope>
    <source>
        <strain evidence="2 3">BN140010</strain>
    </source>
</reference>
<protein>
    <submittedName>
        <fullName evidence="2">Uncharacterized protein</fullName>
    </submittedName>
</protein>
<organism evidence="2 3">
    <name type="scientific">Sphingomonas arvum</name>
    <dbReference type="NCBI Taxonomy" id="2992113"/>
    <lineage>
        <taxon>Bacteria</taxon>
        <taxon>Pseudomonadati</taxon>
        <taxon>Pseudomonadota</taxon>
        <taxon>Alphaproteobacteria</taxon>
        <taxon>Sphingomonadales</taxon>
        <taxon>Sphingomonadaceae</taxon>
        <taxon>Sphingomonas</taxon>
    </lineage>
</organism>
<evidence type="ECO:0000313" key="3">
    <source>
        <dbReference type="Proteomes" id="UP001526246"/>
    </source>
</evidence>
<gene>
    <name evidence="2" type="ORF">OMW55_12035</name>
</gene>
<evidence type="ECO:0000313" key="2">
    <source>
        <dbReference type="EMBL" id="MCW3798536.1"/>
    </source>
</evidence>
<proteinExistence type="predicted"/>
<feature type="region of interest" description="Disordered" evidence="1">
    <location>
        <begin position="1"/>
        <end position="45"/>
    </location>
</feature>
<comment type="caution">
    <text evidence="2">The sequence shown here is derived from an EMBL/GenBank/DDBJ whole genome shotgun (WGS) entry which is preliminary data.</text>
</comment>
<evidence type="ECO:0000256" key="1">
    <source>
        <dbReference type="SAM" id="MobiDB-lite"/>
    </source>
</evidence>